<keyword evidence="5" id="KW-0813">Transport</keyword>
<gene>
    <name evidence="5" type="ORF">CTER_1347</name>
</gene>
<sequence>MKKRFLSILVCVAVLVTILAGCGAAAGDPAGPSGNSTAGKSAEVKDNDTQKAVLKVGMTVNDLSNQIFASSCEELKKLIEADGGSITYLDCKSNPATQIQEVENFISSGVNVIVIQPSEAKALETVLGQAREAGIKVFCWDEDIENSDVNWLIDNYALGKIIGEQAAKWINDKFKGECEVAVLDYPQLEILVKRGSGIVDGIKENAPNAKIVAKSSAINPTEGQNKTETILQANPNIKVIACIGGGGAVGANEAVKASGKFTDDFGIFAADATNEELAAMSKNEAIRMSVLITGGPDKIAAEIHSWLKKLISGEPVEKKIYRDTTPVTKDNLNQYYK</sequence>
<feature type="domain" description="Periplasmic binding protein" evidence="4">
    <location>
        <begin position="56"/>
        <end position="314"/>
    </location>
</feature>
<evidence type="ECO:0000256" key="2">
    <source>
        <dbReference type="ARBA" id="ARBA00007639"/>
    </source>
</evidence>
<evidence type="ECO:0000256" key="1">
    <source>
        <dbReference type="ARBA" id="ARBA00004196"/>
    </source>
</evidence>
<organism evidence="5 6">
    <name type="scientific">Ruminiclostridium cellobioparum subsp. termitidis CT1112</name>
    <dbReference type="NCBI Taxonomy" id="1195236"/>
    <lineage>
        <taxon>Bacteria</taxon>
        <taxon>Bacillati</taxon>
        <taxon>Bacillota</taxon>
        <taxon>Clostridia</taxon>
        <taxon>Eubacteriales</taxon>
        <taxon>Oscillospiraceae</taxon>
        <taxon>Ruminiclostridium</taxon>
    </lineage>
</organism>
<dbReference type="SUPFAM" id="SSF53822">
    <property type="entry name" value="Periplasmic binding protein-like I"/>
    <property type="match status" value="1"/>
</dbReference>
<keyword evidence="6" id="KW-1185">Reference proteome</keyword>
<dbReference type="CDD" id="cd01536">
    <property type="entry name" value="PBP1_ABC_sugar_binding-like"/>
    <property type="match status" value="1"/>
</dbReference>
<dbReference type="InterPro" id="IPR050555">
    <property type="entry name" value="Bact_Solute-Bind_Prot2"/>
</dbReference>
<reference evidence="5 6" key="1">
    <citation type="journal article" date="2013" name="Genome Announc.">
        <title>Draft Genome Sequence of the Cellulolytic, Mesophilic, Anaerobic Bacterium Clostridium termitidis Strain CT1112 (DSM 5398).</title>
        <authorList>
            <person name="Lal S."/>
            <person name="Ramachandran U."/>
            <person name="Zhang X."/>
            <person name="Munir R."/>
            <person name="Sparling R."/>
            <person name="Levin D.B."/>
        </authorList>
    </citation>
    <scope>NUCLEOTIDE SEQUENCE [LARGE SCALE GENOMIC DNA]</scope>
    <source>
        <strain evidence="5 6">CT1112</strain>
    </source>
</reference>
<dbReference type="eggNOG" id="COG1879">
    <property type="taxonomic scope" value="Bacteria"/>
</dbReference>
<dbReference type="STRING" id="1195236.CTER_1347"/>
<name>S0FVZ4_RUMCE</name>
<keyword evidence="3" id="KW-0732">Signal</keyword>
<dbReference type="PROSITE" id="PS51257">
    <property type="entry name" value="PROKAR_LIPOPROTEIN"/>
    <property type="match status" value="1"/>
</dbReference>
<evidence type="ECO:0000256" key="3">
    <source>
        <dbReference type="SAM" id="SignalP"/>
    </source>
</evidence>
<dbReference type="GO" id="GO:0030288">
    <property type="term" value="C:outer membrane-bounded periplasmic space"/>
    <property type="evidence" value="ECO:0007669"/>
    <property type="project" value="TreeGrafter"/>
</dbReference>
<evidence type="ECO:0000313" key="6">
    <source>
        <dbReference type="Proteomes" id="UP000014155"/>
    </source>
</evidence>
<dbReference type="InterPro" id="IPR025997">
    <property type="entry name" value="SBP_2_dom"/>
</dbReference>
<dbReference type="GO" id="GO:0030246">
    <property type="term" value="F:carbohydrate binding"/>
    <property type="evidence" value="ECO:0007669"/>
    <property type="project" value="TreeGrafter"/>
</dbReference>
<dbReference type="EMBL" id="AORV01000026">
    <property type="protein sequence ID" value="EMS72738.1"/>
    <property type="molecule type" value="Genomic_DNA"/>
</dbReference>
<dbReference type="PANTHER" id="PTHR30036:SF7">
    <property type="entry name" value="ABC TRANSPORTER PERIPLASMIC-BINDING PROTEIN YPHF"/>
    <property type="match status" value="1"/>
</dbReference>
<feature type="chain" id="PRO_5004486922" evidence="3">
    <location>
        <begin position="27"/>
        <end position="337"/>
    </location>
</feature>
<dbReference type="PATRIC" id="fig|1195236.3.peg.1665"/>
<dbReference type="Pfam" id="PF13407">
    <property type="entry name" value="Peripla_BP_4"/>
    <property type="match status" value="1"/>
</dbReference>
<dbReference type="InterPro" id="IPR028082">
    <property type="entry name" value="Peripla_BP_I"/>
</dbReference>
<protein>
    <submittedName>
        <fullName evidence="5">ABC-type sugar transport system, periplasmic component</fullName>
    </submittedName>
</protein>
<dbReference type="Gene3D" id="3.40.50.2300">
    <property type="match status" value="2"/>
</dbReference>
<feature type="signal peptide" evidence="3">
    <location>
        <begin position="1"/>
        <end position="26"/>
    </location>
</feature>
<comment type="similarity">
    <text evidence="2">Belongs to the bacterial solute-binding protein 2 family.</text>
</comment>
<comment type="caution">
    <text evidence="5">The sequence shown here is derived from an EMBL/GenBank/DDBJ whole genome shotgun (WGS) entry which is preliminary data.</text>
</comment>
<dbReference type="PANTHER" id="PTHR30036">
    <property type="entry name" value="D-XYLOSE-BINDING PERIPLASMIC PROTEIN"/>
    <property type="match status" value="1"/>
</dbReference>
<evidence type="ECO:0000313" key="5">
    <source>
        <dbReference type="EMBL" id="EMS72738.1"/>
    </source>
</evidence>
<dbReference type="RefSeq" id="WP_004625000.1">
    <property type="nucleotide sequence ID" value="NZ_AORV01000026.1"/>
</dbReference>
<evidence type="ECO:0000259" key="4">
    <source>
        <dbReference type="Pfam" id="PF13407"/>
    </source>
</evidence>
<dbReference type="Proteomes" id="UP000014155">
    <property type="component" value="Unassembled WGS sequence"/>
</dbReference>
<proteinExistence type="inferred from homology"/>
<keyword evidence="5" id="KW-0762">Sugar transport</keyword>
<comment type="subcellular location">
    <subcellularLocation>
        <location evidence="1">Cell envelope</location>
    </subcellularLocation>
</comment>
<accession>S0FVZ4</accession>
<dbReference type="AlphaFoldDB" id="S0FVZ4"/>